<accession>A0A245ZQM5</accession>
<feature type="domain" description="HTH tetR-type" evidence="3">
    <location>
        <begin position="13"/>
        <end position="73"/>
    </location>
</feature>
<dbReference type="OrthoDB" id="9802498at2"/>
<dbReference type="InterPro" id="IPR009057">
    <property type="entry name" value="Homeodomain-like_sf"/>
</dbReference>
<dbReference type="AlphaFoldDB" id="A0A245ZQM5"/>
<dbReference type="EMBL" id="NBBJ01000001">
    <property type="protein sequence ID" value="OWK32021.1"/>
    <property type="molecule type" value="Genomic_DNA"/>
</dbReference>
<dbReference type="SUPFAM" id="SSF46689">
    <property type="entry name" value="Homeodomain-like"/>
    <property type="match status" value="1"/>
</dbReference>
<protein>
    <submittedName>
        <fullName evidence="4">HTH-type transcriptional regulator EthR</fullName>
    </submittedName>
</protein>
<comment type="caution">
    <text evidence="4">The sequence shown here is derived from an EMBL/GenBank/DDBJ whole genome shotgun (WGS) entry which is preliminary data.</text>
</comment>
<gene>
    <name evidence="4" type="primary">ethR</name>
    <name evidence="4" type="ORF">SPMU_03420</name>
</gene>
<evidence type="ECO:0000256" key="1">
    <source>
        <dbReference type="ARBA" id="ARBA00023125"/>
    </source>
</evidence>
<dbReference type="GO" id="GO:0003677">
    <property type="term" value="F:DNA binding"/>
    <property type="evidence" value="ECO:0007669"/>
    <property type="project" value="UniProtKB-UniRule"/>
</dbReference>
<keyword evidence="1 2" id="KW-0238">DNA-binding</keyword>
<evidence type="ECO:0000313" key="5">
    <source>
        <dbReference type="Proteomes" id="UP000197783"/>
    </source>
</evidence>
<evidence type="ECO:0000259" key="3">
    <source>
        <dbReference type="PROSITE" id="PS50977"/>
    </source>
</evidence>
<dbReference type="Gene3D" id="1.10.357.10">
    <property type="entry name" value="Tetracycline Repressor, domain 2"/>
    <property type="match status" value="1"/>
</dbReference>
<evidence type="ECO:0000313" key="4">
    <source>
        <dbReference type="EMBL" id="OWK32021.1"/>
    </source>
</evidence>
<dbReference type="Pfam" id="PF17929">
    <property type="entry name" value="TetR_C_34"/>
    <property type="match status" value="1"/>
</dbReference>
<dbReference type="InterPro" id="IPR041483">
    <property type="entry name" value="TetR_C_34"/>
</dbReference>
<evidence type="ECO:0000256" key="2">
    <source>
        <dbReference type="PROSITE-ProRule" id="PRU00335"/>
    </source>
</evidence>
<dbReference type="RefSeq" id="WP_088331311.1">
    <property type="nucleotide sequence ID" value="NZ_NBBJ01000001.1"/>
</dbReference>
<reference evidence="4 5" key="1">
    <citation type="submission" date="2017-03" db="EMBL/GenBank/DDBJ databases">
        <title>Genome sequence of Sphingomonas mucosissima DSM 17494.</title>
        <authorList>
            <person name="Poehlein A."/>
            <person name="Wuebbeler J.H."/>
            <person name="Steinbuechel A."/>
            <person name="Daniel R."/>
        </authorList>
    </citation>
    <scope>NUCLEOTIDE SEQUENCE [LARGE SCALE GENOMIC DNA]</scope>
    <source>
        <strain evidence="4 5">DSM 17494</strain>
    </source>
</reference>
<proteinExistence type="predicted"/>
<dbReference type="Pfam" id="PF00440">
    <property type="entry name" value="TetR_N"/>
    <property type="match status" value="1"/>
</dbReference>
<feature type="DNA-binding region" description="H-T-H motif" evidence="2">
    <location>
        <begin position="36"/>
        <end position="55"/>
    </location>
</feature>
<dbReference type="Proteomes" id="UP000197783">
    <property type="component" value="Unassembled WGS sequence"/>
</dbReference>
<keyword evidence="5" id="KW-1185">Reference proteome</keyword>
<dbReference type="PROSITE" id="PS50977">
    <property type="entry name" value="HTH_TETR_2"/>
    <property type="match status" value="1"/>
</dbReference>
<dbReference type="InterPro" id="IPR001647">
    <property type="entry name" value="HTH_TetR"/>
</dbReference>
<name>A0A245ZQM5_9SPHN</name>
<organism evidence="4 5">
    <name type="scientific">Sphingomonas mucosissima</name>
    <dbReference type="NCBI Taxonomy" id="370959"/>
    <lineage>
        <taxon>Bacteria</taxon>
        <taxon>Pseudomonadati</taxon>
        <taxon>Pseudomonadota</taxon>
        <taxon>Alphaproteobacteria</taxon>
        <taxon>Sphingomonadales</taxon>
        <taxon>Sphingomonadaceae</taxon>
        <taxon>Sphingomonas</taxon>
    </lineage>
</organism>
<sequence>MEFQRARNEAQRDQRRNTILTTAAAMLKEMPVADVSLNELSRRVGLAKSNVRRYFESREAVLLELLNDEVERWIADVDLAIVDIDTSRPAINRANTFAATLALTLDSLPILCDLISAQASVLERNVSAEVILSHRRAFNARVQRLSGLLLHSLPELRTADVSHIISSTFLMVAGAWPHGQPSKEVLAAYQADPAIGATSIEFISFLQDSIALTIIGLLTRSTMERHYPSPSLQKTARLLL</sequence>